<dbReference type="EMBL" id="BARS01012218">
    <property type="protein sequence ID" value="GAF98126.1"/>
    <property type="molecule type" value="Genomic_DNA"/>
</dbReference>
<dbReference type="Gene3D" id="2.40.30.10">
    <property type="entry name" value="Translation factors"/>
    <property type="match status" value="1"/>
</dbReference>
<feature type="non-terminal residue" evidence="4">
    <location>
        <position position="1"/>
    </location>
</feature>
<dbReference type="Gene3D" id="3.30.70.240">
    <property type="match status" value="1"/>
</dbReference>
<dbReference type="SUPFAM" id="SSF50447">
    <property type="entry name" value="Translation proteins"/>
    <property type="match status" value="1"/>
</dbReference>
<evidence type="ECO:0000259" key="3">
    <source>
        <dbReference type="Pfam" id="PF22042"/>
    </source>
</evidence>
<proteinExistence type="predicted"/>
<gene>
    <name evidence="4" type="ORF">S01H1_21875</name>
</gene>
<dbReference type="Pfam" id="PF22042">
    <property type="entry name" value="EF-G_D2"/>
    <property type="match status" value="1"/>
</dbReference>
<dbReference type="InterPro" id="IPR047042">
    <property type="entry name" value="BipA_II"/>
</dbReference>
<keyword evidence="2" id="KW-0342">GTP-binding</keyword>
<dbReference type="InterPro" id="IPR035647">
    <property type="entry name" value="EFG_III/V"/>
</dbReference>
<dbReference type="GO" id="GO:0005525">
    <property type="term" value="F:GTP binding"/>
    <property type="evidence" value="ECO:0007669"/>
    <property type="project" value="UniProtKB-KW"/>
</dbReference>
<dbReference type="CDD" id="cd03691">
    <property type="entry name" value="BipA_TypA_II"/>
    <property type="match status" value="1"/>
</dbReference>
<feature type="domain" description="Elongation factor G-like" evidence="3">
    <location>
        <begin position="25"/>
        <end position="111"/>
    </location>
</feature>
<dbReference type="GO" id="GO:0005829">
    <property type="term" value="C:cytosol"/>
    <property type="evidence" value="ECO:0007669"/>
    <property type="project" value="TreeGrafter"/>
</dbReference>
<dbReference type="InterPro" id="IPR053905">
    <property type="entry name" value="EF-G-like_DII"/>
</dbReference>
<comment type="caution">
    <text evidence="4">The sequence shown here is derived from an EMBL/GenBank/DDBJ whole genome shotgun (WGS) entry which is preliminary data.</text>
</comment>
<sequence>GENLHVLFDTILKEIPAPAYSKADPFQMLVADLSYSDYLGRLAIGKIINGSARSKENLICIGADGNHRPLSISKLQVYDGPSLKETDRAEPGDIVVLSGIDEVHIGDTICTRESPKALKRISVDEPTVSMRFTANTSPFSGKEGKYVRSSKIWERLKKESHKNVSIKVEQAEGGEGCTVKGRGEFQMVILIETMRREGFEICVGRPEVIYRYENGKKLEPVEHLSVECEE</sequence>
<dbReference type="GO" id="GO:0003924">
    <property type="term" value="F:GTPase activity"/>
    <property type="evidence" value="ECO:0007669"/>
    <property type="project" value="TreeGrafter"/>
</dbReference>
<dbReference type="AlphaFoldDB" id="X0UFP5"/>
<keyword evidence="1" id="KW-0547">Nucleotide-binding</keyword>
<evidence type="ECO:0000313" key="4">
    <source>
        <dbReference type="EMBL" id="GAF98126.1"/>
    </source>
</evidence>
<evidence type="ECO:0000256" key="2">
    <source>
        <dbReference type="ARBA" id="ARBA00023134"/>
    </source>
</evidence>
<dbReference type="PANTHER" id="PTHR42908">
    <property type="entry name" value="TRANSLATION ELONGATION FACTOR-RELATED"/>
    <property type="match status" value="1"/>
</dbReference>
<evidence type="ECO:0000256" key="1">
    <source>
        <dbReference type="ARBA" id="ARBA00022741"/>
    </source>
</evidence>
<name>X0UFP5_9ZZZZ</name>
<dbReference type="PANTHER" id="PTHR42908:SF8">
    <property type="entry name" value="TR-TYPE G DOMAIN-CONTAINING PROTEIN"/>
    <property type="match status" value="1"/>
</dbReference>
<reference evidence="4" key="1">
    <citation type="journal article" date="2014" name="Front. Microbiol.">
        <title>High frequency of phylogenetically diverse reductive dehalogenase-homologous genes in deep subseafloor sedimentary metagenomes.</title>
        <authorList>
            <person name="Kawai M."/>
            <person name="Futagami T."/>
            <person name="Toyoda A."/>
            <person name="Takaki Y."/>
            <person name="Nishi S."/>
            <person name="Hori S."/>
            <person name="Arai W."/>
            <person name="Tsubouchi T."/>
            <person name="Morono Y."/>
            <person name="Uchiyama I."/>
            <person name="Ito T."/>
            <person name="Fujiyama A."/>
            <person name="Inagaki F."/>
            <person name="Takami H."/>
        </authorList>
    </citation>
    <scope>NUCLEOTIDE SEQUENCE</scope>
    <source>
        <strain evidence="4">Expedition CK06-06</strain>
    </source>
</reference>
<protein>
    <recommendedName>
        <fullName evidence="3">Elongation factor G-like domain-containing protein</fullName>
    </recommendedName>
</protein>
<dbReference type="FunFam" id="3.30.70.870:FF:000003">
    <property type="entry name" value="GTP-binding protein TypA"/>
    <property type="match status" value="1"/>
</dbReference>
<feature type="non-terminal residue" evidence="4">
    <location>
        <position position="230"/>
    </location>
</feature>
<organism evidence="4">
    <name type="scientific">marine sediment metagenome</name>
    <dbReference type="NCBI Taxonomy" id="412755"/>
    <lineage>
        <taxon>unclassified sequences</taxon>
        <taxon>metagenomes</taxon>
        <taxon>ecological metagenomes</taxon>
    </lineage>
</organism>
<dbReference type="SUPFAM" id="SSF54980">
    <property type="entry name" value="EF-G C-terminal domain-like"/>
    <property type="match status" value="1"/>
</dbReference>
<dbReference type="GO" id="GO:1990904">
    <property type="term" value="C:ribonucleoprotein complex"/>
    <property type="evidence" value="ECO:0007669"/>
    <property type="project" value="TreeGrafter"/>
</dbReference>
<dbReference type="Gene3D" id="3.30.70.870">
    <property type="entry name" value="Elongation Factor G (Translational Gtpase), domain 3"/>
    <property type="match status" value="1"/>
</dbReference>
<accession>X0UFP5</accession>
<dbReference type="InterPro" id="IPR009000">
    <property type="entry name" value="Transl_B-barrel_sf"/>
</dbReference>